<proteinExistence type="predicted"/>
<keyword evidence="2" id="KW-0326">Glycosidase</keyword>
<organism evidence="2 3">
    <name type="scientific">Stecheria intestinalis</name>
    <dbReference type="NCBI Taxonomy" id="2606630"/>
    <lineage>
        <taxon>Bacteria</taxon>
        <taxon>Bacillati</taxon>
        <taxon>Bacillota</taxon>
        <taxon>Erysipelotrichia</taxon>
        <taxon>Erysipelotrichales</taxon>
        <taxon>Erysipelotrichaceae</taxon>
        <taxon>Stecheria</taxon>
    </lineage>
</organism>
<gene>
    <name evidence="2" type="ORF">FYJ51_05615</name>
</gene>
<keyword evidence="2" id="KW-0378">Hydrolase</keyword>
<dbReference type="EMBL" id="VUMN01000010">
    <property type="protein sequence ID" value="MSS58379.1"/>
    <property type="molecule type" value="Genomic_DNA"/>
</dbReference>
<comment type="caution">
    <text evidence="2">The sequence shown here is derived from an EMBL/GenBank/DDBJ whole genome shotgun (WGS) entry which is preliminary data.</text>
</comment>
<reference evidence="2 3" key="1">
    <citation type="submission" date="2019-08" db="EMBL/GenBank/DDBJ databases">
        <title>In-depth cultivation of the pig gut microbiome towards novel bacterial diversity and tailored functional studies.</title>
        <authorList>
            <person name="Wylensek D."/>
            <person name="Hitch T.C.A."/>
            <person name="Clavel T."/>
        </authorList>
    </citation>
    <scope>NUCLEOTIDE SEQUENCE [LARGE SCALE GENOMIC DNA]</scope>
    <source>
        <strain evidence="2 3">Oil+RF-744-GAM-WT-6</strain>
    </source>
</reference>
<evidence type="ECO:0000313" key="3">
    <source>
        <dbReference type="Proteomes" id="UP000461880"/>
    </source>
</evidence>
<dbReference type="Pfam" id="PF09992">
    <property type="entry name" value="NAGPA"/>
    <property type="match status" value="1"/>
</dbReference>
<dbReference type="PANTHER" id="PTHR40446:SF2">
    <property type="entry name" value="N-ACETYLGLUCOSAMINE-1-PHOSPHODIESTER ALPHA-N-ACETYLGLUCOSAMINIDASE"/>
    <property type="match status" value="1"/>
</dbReference>
<keyword evidence="3" id="KW-1185">Reference proteome</keyword>
<feature type="domain" description="Phosphodiester glycosidase" evidence="1">
    <location>
        <begin position="125"/>
        <end position="297"/>
    </location>
</feature>
<sequence>MAKKRPNGYSPGVTALLCAAGIFAGFLVSRIAAPHSEPEETASAESTAAAISADESFSGNTGSALEESGDLNGDGIELQHIYGLTYEGYMMLVHNPEDVFIAINPGMSTGAEGPRLPAYLETFDAIAGINGGGFVDAGGNGDGSIPAGIVIKDGKIIQDGTSAVIAFTMDHKLIATTASASELLEMGVEQAITFGPTFIHNGQVVYQPTSDLNMLNPRTAVGMQEDGTILLLVIDGRGPSSWGAKYEDVLAIFQQYGAVEAGNLDGGNSSVMMYDGNYVHYPVAMNGSRRLPDAILVRKGGEAD</sequence>
<evidence type="ECO:0000259" key="1">
    <source>
        <dbReference type="Pfam" id="PF09992"/>
    </source>
</evidence>
<accession>A0A7X2NRR9</accession>
<dbReference type="Proteomes" id="UP000461880">
    <property type="component" value="Unassembled WGS sequence"/>
</dbReference>
<dbReference type="InterPro" id="IPR018711">
    <property type="entry name" value="NAGPA"/>
</dbReference>
<dbReference type="PANTHER" id="PTHR40446">
    <property type="entry name" value="N-ACETYLGLUCOSAMINE-1-PHOSPHODIESTER ALPHA-N-ACETYLGLUCOSAMINIDASE"/>
    <property type="match status" value="1"/>
</dbReference>
<dbReference type="RefSeq" id="WP_105303179.1">
    <property type="nucleotide sequence ID" value="NZ_VUMN01000010.1"/>
</dbReference>
<evidence type="ECO:0000313" key="2">
    <source>
        <dbReference type="EMBL" id="MSS58379.1"/>
    </source>
</evidence>
<protein>
    <submittedName>
        <fullName evidence="2">Phosphodiester glycosidase family protein</fullName>
    </submittedName>
</protein>
<dbReference type="GO" id="GO:0016798">
    <property type="term" value="F:hydrolase activity, acting on glycosyl bonds"/>
    <property type="evidence" value="ECO:0007669"/>
    <property type="project" value="UniProtKB-KW"/>
</dbReference>
<name>A0A7X2NRR9_9FIRM</name>
<dbReference type="AlphaFoldDB" id="A0A7X2NRR9"/>